<dbReference type="Proteomes" id="UP000824782">
    <property type="component" value="Unassembled WGS sequence"/>
</dbReference>
<evidence type="ECO:0000313" key="2">
    <source>
        <dbReference type="Proteomes" id="UP000824782"/>
    </source>
</evidence>
<evidence type="ECO:0008006" key="3">
    <source>
        <dbReference type="Google" id="ProtNLM"/>
    </source>
</evidence>
<dbReference type="EMBL" id="WNYA01000013">
    <property type="protein sequence ID" value="KAG8551031.1"/>
    <property type="molecule type" value="Genomic_DNA"/>
</dbReference>
<protein>
    <recommendedName>
        <fullName evidence="3">Secreted protein</fullName>
    </recommendedName>
</protein>
<organism evidence="1 2">
    <name type="scientific">Engystomops pustulosus</name>
    <name type="common">Tungara frog</name>
    <name type="synonym">Physalaemus pustulosus</name>
    <dbReference type="NCBI Taxonomy" id="76066"/>
    <lineage>
        <taxon>Eukaryota</taxon>
        <taxon>Metazoa</taxon>
        <taxon>Chordata</taxon>
        <taxon>Craniata</taxon>
        <taxon>Vertebrata</taxon>
        <taxon>Euteleostomi</taxon>
        <taxon>Amphibia</taxon>
        <taxon>Batrachia</taxon>
        <taxon>Anura</taxon>
        <taxon>Neobatrachia</taxon>
        <taxon>Hyloidea</taxon>
        <taxon>Leptodactylidae</taxon>
        <taxon>Leiuperinae</taxon>
        <taxon>Engystomops</taxon>
    </lineage>
</organism>
<accession>A0AAV6ZWJ6</accession>
<evidence type="ECO:0000313" key="1">
    <source>
        <dbReference type="EMBL" id="KAG8551031.1"/>
    </source>
</evidence>
<comment type="caution">
    <text evidence="1">The sequence shown here is derived from an EMBL/GenBank/DDBJ whole genome shotgun (WGS) entry which is preliminary data.</text>
</comment>
<dbReference type="AlphaFoldDB" id="A0AAV6ZWJ6"/>
<sequence>MASFCLVHTEQCARRRQCFNVNTLNPLGCLLAAQYAPAVNRARSDVCHLLLCLRFLCSRRTAECTNRKPDRMHRF</sequence>
<reference evidence="1" key="1">
    <citation type="thesis" date="2020" institute="ProQuest LLC" country="789 East Eisenhower Parkway, Ann Arbor, MI, USA">
        <title>Comparative Genomics and Chromosome Evolution.</title>
        <authorList>
            <person name="Mudd A.B."/>
        </authorList>
    </citation>
    <scope>NUCLEOTIDE SEQUENCE</scope>
    <source>
        <strain evidence="1">237g6f4</strain>
        <tissue evidence="1">Blood</tissue>
    </source>
</reference>
<gene>
    <name evidence="1" type="ORF">GDO81_021904</name>
</gene>
<keyword evidence="2" id="KW-1185">Reference proteome</keyword>
<name>A0AAV6ZWJ6_ENGPU</name>
<proteinExistence type="predicted"/>